<accession>A0A4Q7X0J5</accession>
<dbReference type="RefSeq" id="WP_157997110.1">
    <property type="nucleotide sequence ID" value="NZ_SHKR01000012.1"/>
</dbReference>
<gene>
    <name evidence="3" type="ORF">EV645_3943</name>
</gene>
<dbReference type="InterPro" id="IPR023393">
    <property type="entry name" value="START-like_dom_sf"/>
</dbReference>
<dbReference type="InterPro" id="IPR013538">
    <property type="entry name" value="ASHA1/2-like_C"/>
</dbReference>
<evidence type="ECO:0000313" key="3">
    <source>
        <dbReference type="EMBL" id="RZU16384.1"/>
    </source>
</evidence>
<dbReference type="AlphaFoldDB" id="A0A4Q7X0J5"/>
<protein>
    <submittedName>
        <fullName evidence="3">Uncharacterized protein YndB with AHSA1/START domain</fullName>
    </submittedName>
</protein>
<evidence type="ECO:0000313" key="4">
    <source>
        <dbReference type="Proteomes" id="UP000292027"/>
    </source>
</evidence>
<dbReference type="OrthoDB" id="3828225at2"/>
<feature type="domain" description="Activator of Hsp90 ATPase homologue 1/2-like C-terminal" evidence="2">
    <location>
        <begin position="5"/>
        <end position="117"/>
    </location>
</feature>
<evidence type="ECO:0000256" key="1">
    <source>
        <dbReference type="ARBA" id="ARBA00006817"/>
    </source>
</evidence>
<dbReference type="Pfam" id="PF08327">
    <property type="entry name" value="AHSA1"/>
    <property type="match status" value="1"/>
</dbReference>
<keyword evidence="4" id="KW-1185">Reference proteome</keyword>
<name>A0A4Q7X0J5_9ACTN</name>
<organism evidence="3 4">
    <name type="scientific">Kribbella rubisoli</name>
    <dbReference type="NCBI Taxonomy" id="3075929"/>
    <lineage>
        <taxon>Bacteria</taxon>
        <taxon>Bacillati</taxon>
        <taxon>Actinomycetota</taxon>
        <taxon>Actinomycetes</taxon>
        <taxon>Propionibacteriales</taxon>
        <taxon>Kribbellaceae</taxon>
        <taxon>Kribbella</taxon>
    </lineage>
</organism>
<comment type="similarity">
    <text evidence="1">Belongs to the AHA1 family.</text>
</comment>
<comment type="caution">
    <text evidence="3">The sequence shown here is derived from an EMBL/GenBank/DDBJ whole genome shotgun (WGS) entry which is preliminary data.</text>
</comment>
<dbReference type="Gene3D" id="3.30.530.20">
    <property type="match status" value="1"/>
</dbReference>
<dbReference type="Proteomes" id="UP000292027">
    <property type="component" value="Unassembled WGS sequence"/>
</dbReference>
<dbReference type="SUPFAM" id="SSF55961">
    <property type="entry name" value="Bet v1-like"/>
    <property type="match status" value="1"/>
</dbReference>
<dbReference type="EMBL" id="SHKR01000012">
    <property type="protein sequence ID" value="RZU16384.1"/>
    <property type="molecule type" value="Genomic_DNA"/>
</dbReference>
<evidence type="ECO:0000259" key="2">
    <source>
        <dbReference type="Pfam" id="PF08327"/>
    </source>
</evidence>
<sequence length="129" mass="14293">MLGCDAERLWKLITRPENLSRWLGPTVLSDTQYGGFVVVTPARTEQTGIVTTCEPPHYFQAAFDRPPHPASTVLVDVVPGRGGAHLILTHAGIHDTLLAQYDKLWTTALDRLRQLIEGQMLPELSPIEP</sequence>
<proteinExistence type="inferred from homology"/>
<reference evidence="3 4" key="1">
    <citation type="journal article" date="2015" name="Stand. Genomic Sci.">
        <title>Genomic Encyclopedia of Bacterial and Archaeal Type Strains, Phase III: the genomes of soil and plant-associated and newly described type strains.</title>
        <authorList>
            <person name="Whitman W.B."/>
            <person name="Woyke T."/>
            <person name="Klenk H.P."/>
            <person name="Zhou Y."/>
            <person name="Lilburn T.G."/>
            <person name="Beck B.J."/>
            <person name="De Vos P."/>
            <person name="Vandamme P."/>
            <person name="Eisen J.A."/>
            <person name="Garrity G."/>
            <person name="Hugenholtz P."/>
            <person name="Kyrpides N.C."/>
        </authorList>
    </citation>
    <scope>NUCLEOTIDE SEQUENCE [LARGE SCALE GENOMIC DNA]</scope>
    <source>
        <strain evidence="3 4">VKM Ac-2540</strain>
    </source>
</reference>